<keyword evidence="8" id="KW-0732">Signal</keyword>
<dbReference type="Gene3D" id="1.10.246.130">
    <property type="match status" value="1"/>
</dbReference>
<evidence type="ECO:0000256" key="2">
    <source>
        <dbReference type="ARBA" id="ARBA00001089"/>
    </source>
</evidence>
<dbReference type="Pfam" id="PF01019">
    <property type="entry name" value="G_glu_transpept"/>
    <property type="match status" value="1"/>
</dbReference>
<keyword evidence="10" id="KW-1185">Reference proteome</keyword>
<feature type="chain" id="PRO_5008571229" description="Glutathione hydrolase proenzyme" evidence="8">
    <location>
        <begin position="22"/>
        <end position="571"/>
    </location>
</feature>
<dbReference type="RefSeq" id="WP_096458270.1">
    <property type="nucleotide sequence ID" value="NZ_AP014936.1"/>
</dbReference>
<dbReference type="NCBIfam" id="TIGR00066">
    <property type="entry name" value="g_glut_trans"/>
    <property type="match status" value="1"/>
</dbReference>
<evidence type="ECO:0000256" key="1">
    <source>
        <dbReference type="ARBA" id="ARBA00001049"/>
    </source>
</evidence>
<feature type="signal peptide" evidence="8">
    <location>
        <begin position="1"/>
        <end position="21"/>
    </location>
</feature>
<evidence type="ECO:0000313" key="9">
    <source>
        <dbReference type="EMBL" id="BAU47070.1"/>
    </source>
</evidence>
<gene>
    <name evidence="9" type="ORF">SVA_0489</name>
</gene>
<feature type="active site" description="Nucleophile" evidence="5">
    <location>
        <position position="369"/>
    </location>
</feature>
<evidence type="ECO:0000256" key="5">
    <source>
        <dbReference type="PIRSR" id="PIRSR600101-1"/>
    </source>
</evidence>
<dbReference type="PRINTS" id="PR01210">
    <property type="entry name" value="GGTRANSPTASE"/>
</dbReference>
<dbReference type="UniPathway" id="UPA00204"/>
<feature type="binding site" evidence="6">
    <location>
        <begin position="387"/>
        <end position="389"/>
    </location>
    <ligand>
        <name>L-glutamate</name>
        <dbReference type="ChEBI" id="CHEBI:29985"/>
    </ligand>
</feature>
<evidence type="ECO:0000256" key="4">
    <source>
        <dbReference type="ARBA" id="ARBA00047417"/>
    </source>
</evidence>
<feature type="binding site" evidence="6">
    <location>
        <begin position="440"/>
        <end position="441"/>
    </location>
    <ligand>
        <name>L-glutamate</name>
        <dbReference type="ChEBI" id="CHEBI:29985"/>
    </ligand>
</feature>
<dbReference type="EMBL" id="AP014936">
    <property type="protein sequence ID" value="BAU47070.1"/>
    <property type="molecule type" value="Genomic_DNA"/>
</dbReference>
<dbReference type="InterPro" id="IPR029055">
    <property type="entry name" value="Ntn_hydrolases_N"/>
</dbReference>
<feature type="binding site" evidence="6">
    <location>
        <position position="461"/>
    </location>
    <ligand>
        <name>L-glutamate</name>
        <dbReference type="ChEBI" id="CHEBI:29985"/>
    </ligand>
</feature>
<comment type="PTM">
    <text evidence="7">Cleaved by autocatalysis into a large and a small subunit.</text>
</comment>
<feature type="binding site" evidence="6">
    <location>
        <position position="411"/>
    </location>
    <ligand>
        <name>L-glutamate</name>
        <dbReference type="ChEBI" id="CHEBI:29985"/>
    </ligand>
</feature>
<evidence type="ECO:0000256" key="3">
    <source>
        <dbReference type="ARBA" id="ARBA00023315"/>
    </source>
</evidence>
<dbReference type="GO" id="GO:0006750">
    <property type="term" value="P:glutathione biosynthetic process"/>
    <property type="evidence" value="ECO:0007669"/>
    <property type="project" value="UniProtKB-KW"/>
</dbReference>
<comment type="catalytic activity">
    <reaction evidence="2 7">
        <text>glutathione + H2O = L-cysteinylglycine + L-glutamate</text>
        <dbReference type="Rhea" id="RHEA:28807"/>
        <dbReference type="ChEBI" id="CHEBI:15377"/>
        <dbReference type="ChEBI" id="CHEBI:29985"/>
        <dbReference type="ChEBI" id="CHEBI:57925"/>
        <dbReference type="ChEBI" id="CHEBI:61694"/>
        <dbReference type="EC" id="3.4.19.13"/>
    </reaction>
</comment>
<protein>
    <recommendedName>
        <fullName evidence="7">Glutathione hydrolase proenzyme</fullName>
        <ecNumber evidence="7">2.3.2.2</ecNumber>
        <ecNumber evidence="7">3.4.19.13</ecNumber>
    </recommendedName>
    <component>
        <recommendedName>
            <fullName evidence="7">Glutathione hydrolase large chain</fullName>
        </recommendedName>
    </component>
    <component>
        <recommendedName>
            <fullName evidence="7">Glutathione hydrolase small chain</fullName>
        </recommendedName>
    </component>
</protein>
<dbReference type="EC" id="2.3.2.2" evidence="7"/>
<dbReference type="InterPro" id="IPR043138">
    <property type="entry name" value="GGT_lsub"/>
</dbReference>
<dbReference type="KEGG" id="sva:SVA_0489"/>
<comment type="subunit">
    <text evidence="7">This enzyme consists of two polypeptide chains, which are synthesized in precursor form from a single polypeptide.</text>
</comment>
<keyword evidence="7" id="KW-0378">Hydrolase</keyword>
<dbReference type="GO" id="GO:0103068">
    <property type="term" value="F:leukotriene C4 gamma-glutamyl transferase activity"/>
    <property type="evidence" value="ECO:0007669"/>
    <property type="project" value="UniProtKB-EC"/>
</dbReference>
<name>A0A1B4V0T0_9GAMM</name>
<evidence type="ECO:0000256" key="8">
    <source>
        <dbReference type="SAM" id="SignalP"/>
    </source>
</evidence>
<dbReference type="PANTHER" id="PTHR43199">
    <property type="entry name" value="GLUTATHIONE HYDROLASE"/>
    <property type="match status" value="1"/>
</dbReference>
<comment type="similarity">
    <text evidence="7">Belongs to the gamma-glutamyltransferase family.</text>
</comment>
<dbReference type="InterPro" id="IPR051792">
    <property type="entry name" value="GGT_bact"/>
</dbReference>
<keyword evidence="7" id="KW-0865">Zymogen</keyword>
<organism evidence="9 10">
    <name type="scientific">Sulfurifustis variabilis</name>
    <dbReference type="NCBI Taxonomy" id="1675686"/>
    <lineage>
        <taxon>Bacteria</taxon>
        <taxon>Pseudomonadati</taxon>
        <taxon>Pseudomonadota</taxon>
        <taxon>Gammaproteobacteria</taxon>
        <taxon>Acidiferrobacterales</taxon>
        <taxon>Acidiferrobacteraceae</taxon>
        <taxon>Sulfurifustis</taxon>
    </lineage>
</organism>
<keyword evidence="7 9" id="KW-0808">Transferase</keyword>
<keyword evidence="7" id="KW-0317">Glutathione biosynthesis</keyword>
<dbReference type="EC" id="3.4.19.13" evidence="7"/>
<comment type="catalytic activity">
    <reaction evidence="1 7">
        <text>an S-substituted glutathione + H2O = an S-substituted L-cysteinylglycine + L-glutamate</text>
        <dbReference type="Rhea" id="RHEA:59468"/>
        <dbReference type="ChEBI" id="CHEBI:15377"/>
        <dbReference type="ChEBI" id="CHEBI:29985"/>
        <dbReference type="ChEBI" id="CHEBI:90779"/>
        <dbReference type="ChEBI" id="CHEBI:143103"/>
        <dbReference type="EC" id="3.4.19.13"/>
    </reaction>
</comment>
<evidence type="ECO:0000256" key="7">
    <source>
        <dbReference type="RuleBase" id="RU368036"/>
    </source>
</evidence>
<reference evidence="9 10" key="1">
    <citation type="submission" date="2015-08" db="EMBL/GenBank/DDBJ databases">
        <title>Complete genome sequence of Sulfurifustis variabilis.</title>
        <authorList>
            <person name="Miura A."/>
            <person name="Kojima H."/>
            <person name="Fukui M."/>
        </authorList>
    </citation>
    <scope>NUCLEOTIDE SEQUENCE [LARGE SCALE GENOMIC DNA]</scope>
    <source>
        <strain evidence="10">skN76</strain>
    </source>
</reference>
<evidence type="ECO:0000313" key="10">
    <source>
        <dbReference type="Proteomes" id="UP000218899"/>
    </source>
</evidence>
<keyword evidence="3 7" id="KW-0012">Acyltransferase</keyword>
<evidence type="ECO:0000256" key="6">
    <source>
        <dbReference type="PIRSR" id="PIRSR600101-2"/>
    </source>
</evidence>
<comment type="catalytic activity">
    <reaction evidence="4 7">
        <text>an N-terminal (5-L-glutamyl)-[peptide] + an alpha-amino acid = 5-L-glutamyl amino acid + an N-terminal L-alpha-aminoacyl-[peptide]</text>
        <dbReference type="Rhea" id="RHEA:23904"/>
        <dbReference type="Rhea" id="RHEA-COMP:9780"/>
        <dbReference type="Rhea" id="RHEA-COMP:9795"/>
        <dbReference type="ChEBI" id="CHEBI:77644"/>
        <dbReference type="ChEBI" id="CHEBI:78597"/>
        <dbReference type="ChEBI" id="CHEBI:78599"/>
        <dbReference type="ChEBI" id="CHEBI:78608"/>
        <dbReference type="EC" id="2.3.2.2"/>
    </reaction>
</comment>
<dbReference type="GO" id="GO:0036374">
    <property type="term" value="F:glutathione hydrolase activity"/>
    <property type="evidence" value="ECO:0007669"/>
    <property type="project" value="UniProtKB-UniRule"/>
</dbReference>
<dbReference type="InterPro" id="IPR000101">
    <property type="entry name" value="GGT_peptidase"/>
</dbReference>
<feature type="binding site" evidence="6">
    <location>
        <position position="95"/>
    </location>
    <ligand>
        <name>L-glutamate</name>
        <dbReference type="ChEBI" id="CHEBI:29985"/>
    </ligand>
</feature>
<dbReference type="PANTHER" id="PTHR43199:SF6">
    <property type="entry name" value="GLUTATHIONE HYDROLASE PROENZYME"/>
    <property type="match status" value="1"/>
</dbReference>
<proteinExistence type="inferred from homology"/>
<dbReference type="Proteomes" id="UP000218899">
    <property type="component" value="Chromosome"/>
</dbReference>
<sequence length="571" mass="60634">MRVPSRLFLVAILVFTPFADAAERRPREAAVASAHPAATAAGREIIEAGGNAFDAAVAVAAALAVVEPYSSGLGGGGFFLLHRARERKDVVLDARERAPAAARRDMYLDAQGRPVPRASLDGPLAAGIPGVPAALEHLARRYGSLPLERTLAPAIALATDGFAVTPRYRRMAEQRQDALRSHPAAGDIFVPGGFVPEPGERIVQADLARTLKAMARDGARGFYGGEVGRRLVAGVRAGGGIWRAKDLEDYRVIEREPLEARYRGQRVVTAPPPSAGGVALLQVLGVLEGFELEGLDDATRAHILVEAMRRAFRDRAHHLGDPDFLEAGVTQGLLAPAYIGRMRAGIDRRRVTPSERLGSIPVPGAGTHTTHLSVIDTQGNRVAATLSINTPFGSAFVPPGTGVLLNNEMDDFATAPGLPNTYGLVGSEANGIAPGKRPLSSMTPTFVETRDTVAVLGTPGGSRIVSMVLLATLDVLHGRGGPADWVARPRFHHQYLPDVIEHEPGAFEPDTRSALARFGHRLRAVEGGYGNMQIVAWDRRTGRAMAAADPRGEGAVWAGAVRSGESGRRSR</sequence>
<dbReference type="AlphaFoldDB" id="A0A1B4V0T0"/>
<dbReference type="InterPro" id="IPR043137">
    <property type="entry name" value="GGT_ssub_C"/>
</dbReference>
<dbReference type="SUPFAM" id="SSF56235">
    <property type="entry name" value="N-terminal nucleophile aminohydrolases (Ntn hydrolases)"/>
    <property type="match status" value="1"/>
</dbReference>
<dbReference type="OrthoDB" id="5297205at2"/>
<accession>A0A1B4V0T0</accession>
<comment type="pathway">
    <text evidence="7">Sulfur metabolism; glutathione metabolism.</text>
</comment>
<dbReference type="GO" id="GO:0006751">
    <property type="term" value="P:glutathione catabolic process"/>
    <property type="evidence" value="ECO:0007669"/>
    <property type="project" value="UniProtKB-UniRule"/>
</dbReference>
<dbReference type="Gene3D" id="3.60.20.40">
    <property type="match status" value="1"/>
</dbReference>